<dbReference type="InParanoid" id="E3MZ55"/>
<dbReference type="AlphaFoldDB" id="E3MZ55"/>
<organism evidence="3">
    <name type="scientific">Caenorhabditis remanei</name>
    <name type="common">Caenorhabditis vulgaris</name>
    <dbReference type="NCBI Taxonomy" id="31234"/>
    <lineage>
        <taxon>Eukaryota</taxon>
        <taxon>Metazoa</taxon>
        <taxon>Ecdysozoa</taxon>
        <taxon>Nematoda</taxon>
        <taxon>Chromadorea</taxon>
        <taxon>Rhabditida</taxon>
        <taxon>Rhabditina</taxon>
        <taxon>Rhabditomorpha</taxon>
        <taxon>Rhabditoidea</taxon>
        <taxon>Rhabditidae</taxon>
        <taxon>Peloderinae</taxon>
        <taxon>Caenorhabditis</taxon>
    </lineage>
</organism>
<dbReference type="OMA" id="RLIYWKH"/>
<feature type="transmembrane region" description="Helical" evidence="1">
    <location>
        <begin position="71"/>
        <end position="92"/>
    </location>
</feature>
<dbReference type="OrthoDB" id="5835831at2759"/>
<keyword evidence="3" id="KW-1185">Reference proteome</keyword>
<proteinExistence type="predicted"/>
<dbReference type="PANTHER" id="PTHR34152:SF7">
    <property type="entry name" value="GROUP-SPECIFIC PROTEIN"/>
    <property type="match status" value="1"/>
</dbReference>
<keyword evidence="1" id="KW-1133">Transmembrane helix</keyword>
<dbReference type="Proteomes" id="UP000008281">
    <property type="component" value="Unassembled WGS sequence"/>
</dbReference>
<dbReference type="eggNOG" id="ENOG502TGPZ">
    <property type="taxonomic scope" value="Eukaryota"/>
</dbReference>
<gene>
    <name evidence="2" type="ORF">CRE_05093</name>
</gene>
<protein>
    <submittedName>
        <fullName evidence="2">Uncharacterized protein</fullName>
    </submittedName>
</protein>
<name>E3MZ55_CAERE</name>
<evidence type="ECO:0000256" key="1">
    <source>
        <dbReference type="SAM" id="Phobius"/>
    </source>
</evidence>
<feature type="transmembrane region" description="Helical" evidence="1">
    <location>
        <begin position="175"/>
        <end position="199"/>
    </location>
</feature>
<accession>E3MZ55</accession>
<dbReference type="FunCoup" id="E3MZ55">
    <property type="interactions" value="1080"/>
</dbReference>
<keyword evidence="1" id="KW-0472">Membrane</keyword>
<feature type="transmembrane region" description="Helical" evidence="1">
    <location>
        <begin position="98"/>
        <end position="120"/>
    </location>
</feature>
<evidence type="ECO:0000313" key="3">
    <source>
        <dbReference type="Proteomes" id="UP000008281"/>
    </source>
</evidence>
<keyword evidence="1" id="KW-0812">Transmembrane</keyword>
<dbReference type="PANTHER" id="PTHR34152">
    <property type="entry name" value="PROTEIN CBG12353-RELATED"/>
    <property type="match status" value="1"/>
</dbReference>
<sequence>MEKNEKKKKTEMTSDLIVYWETSLLNRRQPLLLGSLEFAKNKTKRMKTLLEYGMFFVLFYSSSHHYMHSLVVIYVTNVILLGIGVLFLYVGIRDNCWSGHLDVCFYLPTWMIGVAVLIFIDRLIYWKHKFNGVIFEGKFPRPRSSIRHSNKEQIKQWQKDKEKRSSSKKLRTSSVILRVILFLVTLGLTIVALHVLIKAVHGKGSADPDPIIFSFYFGMLALFVYFCMFVKYSVNFCTSRMKKSKSTSPAPMPNP</sequence>
<dbReference type="HOGENOM" id="CLU_093962_0_0_1"/>
<dbReference type="EMBL" id="DS268499">
    <property type="protein sequence ID" value="EFP12778.1"/>
    <property type="molecule type" value="Genomic_DNA"/>
</dbReference>
<feature type="transmembrane region" description="Helical" evidence="1">
    <location>
        <begin position="211"/>
        <end position="234"/>
    </location>
</feature>
<reference evidence="2" key="1">
    <citation type="submission" date="2007-07" db="EMBL/GenBank/DDBJ databases">
        <title>PCAP assembly of the Caenorhabditis remanei genome.</title>
        <authorList>
            <consortium name="The Caenorhabditis remanei Sequencing Consortium"/>
            <person name="Wilson R.K."/>
        </authorList>
    </citation>
    <scope>NUCLEOTIDE SEQUENCE [LARGE SCALE GENOMIC DNA]</scope>
    <source>
        <strain evidence="2">PB4641</strain>
    </source>
</reference>
<evidence type="ECO:0000313" key="2">
    <source>
        <dbReference type="EMBL" id="EFP12778.1"/>
    </source>
</evidence>